<dbReference type="PANTHER" id="PTHR12296:SF30">
    <property type="entry name" value="DENN DOMAIN-CONTAINING PROTEIN CRAG"/>
    <property type="match status" value="1"/>
</dbReference>
<protein>
    <submittedName>
        <fullName evidence="1">Uncharacterized protein</fullName>
    </submittedName>
</protein>
<dbReference type="PANTHER" id="PTHR12296">
    <property type="entry name" value="DENN DOMAIN-CONTAINING PROTEIN 4"/>
    <property type="match status" value="1"/>
</dbReference>
<accession>A0A8S2S3P8</accession>
<dbReference type="AlphaFoldDB" id="A0A8S2S3P8"/>
<evidence type="ECO:0000313" key="1">
    <source>
        <dbReference type="EMBL" id="CAF4206765.1"/>
    </source>
</evidence>
<dbReference type="GO" id="GO:0032483">
    <property type="term" value="P:regulation of Rab protein signal transduction"/>
    <property type="evidence" value="ECO:0007669"/>
    <property type="project" value="TreeGrafter"/>
</dbReference>
<name>A0A8S2S3P8_9BILA</name>
<comment type="caution">
    <text evidence="1">The sequence shown here is derived from an EMBL/GenBank/DDBJ whole genome shotgun (WGS) entry which is preliminary data.</text>
</comment>
<dbReference type="GO" id="GO:0005085">
    <property type="term" value="F:guanyl-nucleotide exchange factor activity"/>
    <property type="evidence" value="ECO:0007669"/>
    <property type="project" value="UniProtKB-ARBA"/>
</dbReference>
<sequence>MQHDSTVTTPTNNMTQQSMIEKMKQSFRLQPSSPPIMVHYLSPLVLRKELENIIETHDPNNSELYKIDFKEKHPILFWNLIWFFRRIHVSSYLFQMLSRSLLNPSDNDTKRDFKKDKCILGQELFDDKNSIRIRCMWDSAISHSDIAEPMYKTWEHDGYESCHTPVANALITDEHSTVTGKVIRSIVACIEQNDLDNPIRLFIKESSKSIRRRIRRRSMYREILFLAIVALGRDKFSHDVFDREYNNVFQKLNDKQRQLICDFDRCPSLAAVMCRRLFSSLEL</sequence>
<dbReference type="GO" id="GO:0031410">
    <property type="term" value="C:cytoplasmic vesicle"/>
    <property type="evidence" value="ECO:0007669"/>
    <property type="project" value="TreeGrafter"/>
</dbReference>
<organism evidence="1 2">
    <name type="scientific">Rotaria magnacalcarata</name>
    <dbReference type="NCBI Taxonomy" id="392030"/>
    <lineage>
        <taxon>Eukaryota</taxon>
        <taxon>Metazoa</taxon>
        <taxon>Spiralia</taxon>
        <taxon>Gnathifera</taxon>
        <taxon>Rotifera</taxon>
        <taxon>Eurotatoria</taxon>
        <taxon>Bdelloidea</taxon>
        <taxon>Philodinida</taxon>
        <taxon>Philodinidae</taxon>
        <taxon>Rotaria</taxon>
    </lineage>
</organism>
<reference evidence="1" key="1">
    <citation type="submission" date="2021-02" db="EMBL/GenBank/DDBJ databases">
        <authorList>
            <person name="Nowell W R."/>
        </authorList>
    </citation>
    <scope>NUCLEOTIDE SEQUENCE</scope>
</reference>
<dbReference type="Proteomes" id="UP000676336">
    <property type="component" value="Unassembled WGS sequence"/>
</dbReference>
<dbReference type="EMBL" id="CAJOBI010019482">
    <property type="protein sequence ID" value="CAF4206765.1"/>
    <property type="molecule type" value="Genomic_DNA"/>
</dbReference>
<proteinExistence type="predicted"/>
<dbReference type="InterPro" id="IPR051696">
    <property type="entry name" value="DENN_Domain_GEFs"/>
</dbReference>
<evidence type="ECO:0000313" key="2">
    <source>
        <dbReference type="Proteomes" id="UP000676336"/>
    </source>
</evidence>
<gene>
    <name evidence="1" type="ORF">SMN809_LOCUS22134</name>
</gene>